<keyword evidence="6" id="KW-0997">Cell inner membrane</keyword>
<evidence type="ECO:0000256" key="6">
    <source>
        <dbReference type="ARBA" id="ARBA00022519"/>
    </source>
</evidence>
<dbReference type="Proteomes" id="UP000761264">
    <property type="component" value="Unassembled WGS sequence"/>
</dbReference>
<evidence type="ECO:0000313" key="15">
    <source>
        <dbReference type="Proteomes" id="UP000761264"/>
    </source>
</evidence>
<feature type="domain" description="Glycosyltransferase 2-like" evidence="13">
    <location>
        <begin position="199"/>
        <end position="391"/>
    </location>
</feature>
<dbReference type="Pfam" id="PF13632">
    <property type="entry name" value="Glyco_trans_2_3"/>
    <property type="match status" value="1"/>
</dbReference>
<evidence type="ECO:0000313" key="14">
    <source>
        <dbReference type="EMBL" id="NIA67493.1"/>
    </source>
</evidence>
<comment type="caution">
    <text evidence="14">The sequence shown here is derived from an EMBL/GenBank/DDBJ whole genome shotgun (WGS) entry which is preliminary data.</text>
</comment>
<evidence type="ECO:0000259" key="13">
    <source>
        <dbReference type="Pfam" id="PF13632"/>
    </source>
</evidence>
<dbReference type="Gene3D" id="3.90.550.10">
    <property type="entry name" value="Spore Coat Polysaccharide Biosynthesis Protein SpsA, Chain A"/>
    <property type="match status" value="1"/>
</dbReference>
<evidence type="ECO:0000256" key="1">
    <source>
        <dbReference type="ARBA" id="ARBA00004429"/>
    </source>
</evidence>
<keyword evidence="7" id="KW-0328">Glycosyltransferase</keyword>
<dbReference type="NCBIfam" id="NF003958">
    <property type="entry name" value="PRK05454.2-1"/>
    <property type="match status" value="1"/>
</dbReference>
<evidence type="ECO:0000256" key="3">
    <source>
        <dbReference type="ARBA" id="ARBA00009337"/>
    </source>
</evidence>
<reference evidence="14" key="1">
    <citation type="submission" date="2020-03" db="EMBL/GenBank/DDBJ databases">
        <title>Genome of Pelagibius litoralis DSM 21314T.</title>
        <authorList>
            <person name="Wang G."/>
        </authorList>
    </citation>
    <scope>NUCLEOTIDE SEQUENCE</scope>
    <source>
        <strain evidence="14">DSM 21314</strain>
    </source>
</reference>
<proteinExistence type="inferred from homology"/>
<organism evidence="14 15">
    <name type="scientific">Pelagibius litoralis</name>
    <dbReference type="NCBI Taxonomy" id="374515"/>
    <lineage>
        <taxon>Bacteria</taxon>
        <taxon>Pseudomonadati</taxon>
        <taxon>Pseudomonadota</taxon>
        <taxon>Alphaproteobacteria</taxon>
        <taxon>Rhodospirillales</taxon>
        <taxon>Rhodovibrionaceae</taxon>
        <taxon>Pelagibius</taxon>
    </lineage>
</organism>
<evidence type="ECO:0000256" key="8">
    <source>
        <dbReference type="ARBA" id="ARBA00022679"/>
    </source>
</evidence>
<dbReference type="GO" id="GO:0016758">
    <property type="term" value="F:hexosyltransferase activity"/>
    <property type="evidence" value="ECO:0007669"/>
    <property type="project" value="TreeGrafter"/>
</dbReference>
<evidence type="ECO:0000256" key="2">
    <source>
        <dbReference type="ARBA" id="ARBA00005001"/>
    </source>
</evidence>
<feature type="transmembrane region" description="Helical" evidence="12">
    <location>
        <begin position="472"/>
        <end position="491"/>
    </location>
</feature>
<dbReference type="RefSeq" id="WP_167221119.1">
    <property type="nucleotide sequence ID" value="NZ_JAAQPH010000002.1"/>
</dbReference>
<keyword evidence="5" id="KW-1003">Cell membrane</keyword>
<keyword evidence="9 12" id="KW-0812">Transmembrane</keyword>
<dbReference type="EMBL" id="JAAQPH010000002">
    <property type="protein sequence ID" value="NIA67493.1"/>
    <property type="molecule type" value="Genomic_DNA"/>
</dbReference>
<dbReference type="NCBIfam" id="NF003962">
    <property type="entry name" value="PRK05454.2-5"/>
    <property type="match status" value="1"/>
</dbReference>
<keyword evidence="11 12" id="KW-0472">Membrane</keyword>
<protein>
    <recommendedName>
        <fullName evidence="4">Glucans biosynthesis glucosyltransferase H</fullName>
    </recommendedName>
</protein>
<evidence type="ECO:0000256" key="7">
    <source>
        <dbReference type="ARBA" id="ARBA00022676"/>
    </source>
</evidence>
<feature type="transmembrane region" description="Helical" evidence="12">
    <location>
        <begin position="416"/>
        <end position="435"/>
    </location>
</feature>
<keyword evidence="8" id="KW-0808">Transferase</keyword>
<dbReference type="PANTHER" id="PTHR43867">
    <property type="entry name" value="CELLULOSE SYNTHASE CATALYTIC SUBUNIT A [UDP-FORMING]"/>
    <property type="match status" value="1"/>
</dbReference>
<comment type="subcellular location">
    <subcellularLocation>
        <location evidence="1">Cell inner membrane</location>
        <topology evidence="1">Multi-pass membrane protein</topology>
    </subcellularLocation>
</comment>
<feature type="transmembrane region" description="Helical" evidence="12">
    <location>
        <begin position="374"/>
        <end position="395"/>
    </location>
</feature>
<keyword evidence="15" id="KW-1185">Reference proteome</keyword>
<dbReference type="GO" id="GO:0005886">
    <property type="term" value="C:plasma membrane"/>
    <property type="evidence" value="ECO:0007669"/>
    <property type="project" value="UniProtKB-SubCell"/>
</dbReference>
<evidence type="ECO:0000256" key="11">
    <source>
        <dbReference type="ARBA" id="ARBA00023136"/>
    </source>
</evidence>
<name>A0A967C207_9PROT</name>
<dbReference type="PANTHER" id="PTHR43867:SF5">
    <property type="entry name" value="GLUCANS BIOSYNTHESIS GLUCOSYLTRANSFERASE H"/>
    <property type="match status" value="1"/>
</dbReference>
<evidence type="ECO:0000256" key="10">
    <source>
        <dbReference type="ARBA" id="ARBA00022989"/>
    </source>
</evidence>
<dbReference type="InterPro" id="IPR001173">
    <property type="entry name" value="Glyco_trans_2-like"/>
</dbReference>
<comment type="pathway">
    <text evidence="2">Glycan metabolism; osmoregulated periplasmic glucan (OPG) biosynthesis.</text>
</comment>
<evidence type="ECO:0000256" key="4">
    <source>
        <dbReference type="ARBA" id="ARBA00020585"/>
    </source>
</evidence>
<dbReference type="SUPFAM" id="SSF53448">
    <property type="entry name" value="Nucleotide-diphospho-sugar transferases"/>
    <property type="match status" value="1"/>
</dbReference>
<accession>A0A967C207</accession>
<dbReference type="AlphaFoldDB" id="A0A967C207"/>
<evidence type="ECO:0000256" key="9">
    <source>
        <dbReference type="ARBA" id="ARBA00022692"/>
    </source>
</evidence>
<dbReference type="InterPro" id="IPR050321">
    <property type="entry name" value="Glycosyltr_2/OpgH_subfam"/>
</dbReference>
<feature type="transmembrane region" description="Helical" evidence="12">
    <location>
        <begin position="247"/>
        <end position="264"/>
    </location>
</feature>
<feature type="transmembrane region" description="Helical" evidence="12">
    <location>
        <begin position="45"/>
        <end position="70"/>
    </location>
</feature>
<gene>
    <name evidence="14" type="primary">mdoH</name>
    <name evidence="14" type="ORF">HBA54_02705</name>
</gene>
<dbReference type="CDD" id="cd04191">
    <property type="entry name" value="Glucan_BSP_MdoH"/>
    <property type="match status" value="1"/>
</dbReference>
<evidence type="ECO:0000256" key="5">
    <source>
        <dbReference type="ARBA" id="ARBA00022475"/>
    </source>
</evidence>
<keyword evidence="10 12" id="KW-1133">Transmembrane helix</keyword>
<evidence type="ECO:0000256" key="12">
    <source>
        <dbReference type="SAM" id="Phobius"/>
    </source>
</evidence>
<sequence length="696" mass="77094">MNLTSRLPRIRRAILFSLVTASTTGAVLVLGTILAAEGFSILELGILALFGLLFAWITTAFWTSCAGFVLHLIGRHGHRLCSGDGPMKAAAQADQPASRTALVMPVYNEDPERVLAGLQATLQSLLQCSAEGRFDLFILSDSTDPEVWLAEELAWSRLNREFAGKLPVYYRHRPKNLARKSGNIADFCESWGYLYDYMIVLDADSIMSGQCLVQLVRRMDANPQVGLIQVPPVPVLRESLFARSQQFAASVFGPIFATGLSFWFEGGSNYWGHNAIIRLAPFMAHCGLPNLPGREPFGGEILSHDFVEAALLRRAGWEVWLADDLSGSFEEPPPTLIDHAKRDRRWCQGNLQHLRIVFAEGLKPLSRLHLGMGIMSYLSSVFWFLLLLLSGLEAWRQGQIEHSYFIDGNLFPNWPVSYAFEATTLLAITLSILYLPKLLGYLALFLDRRRLLAHGGALKAGLSLLLESLTSILLAPILMLFQMSFVVSILAGRSVRWAAQQRDDGETSWAEATAAHFGHCAVALVAGWLSFTYVPEFFFWLTPVLLGPALSIPLSRFTSRVDVGQRLLRWGIFLTPCETDPPRVLQDLTRRLAKSAAEDHGGTAKGALFERAIADPFVNALHLTLLKGERRSRSERLRLDALIARLQEQGPASLSKEEKRDLLSDSKSMTSLHALAWRAIEEGPAVLGPGTFTQTA</sequence>
<feature type="transmembrane region" description="Helical" evidence="12">
    <location>
        <begin position="512"/>
        <end position="531"/>
    </location>
</feature>
<comment type="similarity">
    <text evidence="3">Belongs to the glycosyltransferase 2 family. OpgH subfamily.</text>
</comment>
<dbReference type="InterPro" id="IPR029044">
    <property type="entry name" value="Nucleotide-diphossugar_trans"/>
</dbReference>